<proteinExistence type="predicted"/>
<dbReference type="EMBL" id="BQXY01000003">
    <property type="protein sequence ID" value="GKU25807.1"/>
    <property type="molecule type" value="Genomic_DNA"/>
</dbReference>
<keyword evidence="2" id="KW-1185">Reference proteome</keyword>
<protein>
    <submittedName>
        <fullName evidence="1">Uncharacterized protein</fullName>
    </submittedName>
</protein>
<name>A0A9W5Y3C6_9CLOT</name>
<organism evidence="1 2">
    <name type="scientific">Clostridium folliculivorans</name>
    <dbReference type="NCBI Taxonomy" id="2886038"/>
    <lineage>
        <taxon>Bacteria</taxon>
        <taxon>Bacillati</taxon>
        <taxon>Bacillota</taxon>
        <taxon>Clostridia</taxon>
        <taxon>Eubacteriales</taxon>
        <taxon>Clostridiaceae</taxon>
        <taxon>Clostridium</taxon>
    </lineage>
</organism>
<evidence type="ECO:0000313" key="1">
    <source>
        <dbReference type="EMBL" id="GKU25807.1"/>
    </source>
</evidence>
<dbReference type="Proteomes" id="UP001057868">
    <property type="component" value="Unassembled WGS sequence"/>
</dbReference>
<sequence>MNNYRYFKFNVREFANLREIQKLMKKIFNMPVIKVPPKNIIKI</sequence>
<reference evidence="1" key="1">
    <citation type="journal article" date="2023" name="Int. J. Syst. Evol. Microbiol.">
        <title>&lt;i&gt;Clostridium folliculivorans&lt;/i&gt; sp. nov., isolated from soil samples of an organic paddy in Japan.</title>
        <authorList>
            <person name="Tazawa J."/>
            <person name="Kobayashi H."/>
            <person name="Tanizawa Y."/>
            <person name="Uchino A."/>
            <person name="Tanaka F."/>
            <person name="Urashima Y."/>
            <person name="Miura S."/>
            <person name="Sakamoto M."/>
            <person name="Ohkuma M."/>
            <person name="Tohno M."/>
        </authorList>
    </citation>
    <scope>NUCLEOTIDE SEQUENCE</scope>
    <source>
        <strain evidence="1">D1-1</strain>
    </source>
</reference>
<evidence type="ECO:0000313" key="2">
    <source>
        <dbReference type="Proteomes" id="UP001057868"/>
    </source>
</evidence>
<comment type="caution">
    <text evidence="1">The sequence shown here is derived from an EMBL/GenBank/DDBJ whole genome shotgun (WGS) entry which is preliminary data.</text>
</comment>
<accession>A0A9W5Y3C6</accession>
<gene>
    <name evidence="1" type="ORF">CFOLD11_26330</name>
</gene>
<dbReference type="AlphaFoldDB" id="A0A9W5Y3C6"/>